<evidence type="ECO:0000259" key="5">
    <source>
        <dbReference type="PROSITE" id="PS50160"/>
    </source>
</evidence>
<dbReference type="eggNOG" id="COG1793">
    <property type="taxonomic scope" value="Bacteria"/>
</dbReference>
<dbReference type="GO" id="GO:0006310">
    <property type="term" value="P:DNA recombination"/>
    <property type="evidence" value="ECO:0007669"/>
    <property type="project" value="InterPro"/>
</dbReference>
<dbReference type="InterPro" id="IPR012310">
    <property type="entry name" value="DNA_ligase_ATP-dep_cent"/>
</dbReference>
<feature type="domain" description="ATP-dependent DNA ligase family profile" evidence="5">
    <location>
        <begin position="92"/>
        <end position="225"/>
    </location>
</feature>
<dbReference type="InterPro" id="IPR012309">
    <property type="entry name" value="DNA_ligase_ATP-dep_C"/>
</dbReference>
<dbReference type="EC" id="6.5.1.1" evidence="2"/>
<evidence type="ECO:0000256" key="3">
    <source>
        <dbReference type="ARBA" id="ARBA00022598"/>
    </source>
</evidence>
<evidence type="ECO:0000256" key="4">
    <source>
        <dbReference type="ARBA" id="ARBA00034003"/>
    </source>
</evidence>
<evidence type="ECO:0000256" key="1">
    <source>
        <dbReference type="ARBA" id="ARBA00007572"/>
    </source>
</evidence>
<protein>
    <recommendedName>
        <fullName evidence="2">DNA ligase (ATP)</fullName>
        <ecNumber evidence="2">6.5.1.1</ecNumber>
    </recommendedName>
</protein>
<keyword evidence="7" id="KW-1185">Reference proteome</keyword>
<dbReference type="SUPFAM" id="SSF56091">
    <property type="entry name" value="DNA ligase/mRNA capping enzyme, catalytic domain"/>
    <property type="match status" value="1"/>
</dbReference>
<name>B8D1M6_HALOH</name>
<keyword evidence="3 6" id="KW-0436">Ligase</keyword>
<comment type="catalytic activity">
    <reaction evidence="4">
        <text>ATP + (deoxyribonucleotide)n-3'-hydroxyl + 5'-phospho-(deoxyribonucleotide)m = (deoxyribonucleotide)n+m + AMP + diphosphate.</text>
        <dbReference type="EC" id="6.5.1.1"/>
    </reaction>
</comment>
<dbReference type="PROSITE" id="PS50160">
    <property type="entry name" value="DNA_LIGASE_A3"/>
    <property type="match status" value="1"/>
</dbReference>
<dbReference type="EMBL" id="CP001098">
    <property type="protein sequence ID" value="ACL69103.1"/>
    <property type="molecule type" value="Genomic_DNA"/>
</dbReference>
<evidence type="ECO:0000313" key="6">
    <source>
        <dbReference type="EMBL" id="ACL69103.1"/>
    </source>
</evidence>
<gene>
    <name evidence="6" type="ordered locus">Hore_03420</name>
</gene>
<dbReference type="InterPro" id="IPR050191">
    <property type="entry name" value="ATP-dep_DNA_ligase"/>
</dbReference>
<dbReference type="Pfam" id="PF04679">
    <property type="entry name" value="DNA_ligase_A_C"/>
    <property type="match status" value="1"/>
</dbReference>
<dbReference type="GO" id="GO:0003910">
    <property type="term" value="F:DNA ligase (ATP) activity"/>
    <property type="evidence" value="ECO:0007669"/>
    <property type="project" value="UniProtKB-EC"/>
</dbReference>
<dbReference type="Proteomes" id="UP000000719">
    <property type="component" value="Chromosome"/>
</dbReference>
<evidence type="ECO:0000256" key="2">
    <source>
        <dbReference type="ARBA" id="ARBA00012727"/>
    </source>
</evidence>
<dbReference type="CDD" id="cd07906">
    <property type="entry name" value="Adenylation_DNA_ligase_LigD_LigC"/>
    <property type="match status" value="1"/>
</dbReference>
<dbReference type="PANTHER" id="PTHR45674">
    <property type="entry name" value="DNA LIGASE 1/3 FAMILY MEMBER"/>
    <property type="match status" value="1"/>
</dbReference>
<dbReference type="InterPro" id="IPR016059">
    <property type="entry name" value="DNA_ligase_ATP-dep_CS"/>
</dbReference>
<proteinExistence type="inferred from homology"/>
<reference evidence="6 7" key="1">
    <citation type="journal article" date="2009" name="PLoS ONE">
        <title>Genome analysis of the anaerobic thermohalophilic bacterium Halothermothrix orenii.</title>
        <authorList>
            <person name="Mavromatis K."/>
            <person name="Ivanova N."/>
            <person name="Anderson I."/>
            <person name="Lykidis A."/>
            <person name="Hooper S.D."/>
            <person name="Sun H."/>
            <person name="Kunin V."/>
            <person name="Lapidus A."/>
            <person name="Hugenholtz P."/>
            <person name="Patel B."/>
            <person name="Kyrpides N.C."/>
        </authorList>
    </citation>
    <scope>NUCLEOTIDE SEQUENCE [LARGE SCALE GENOMIC DNA]</scope>
    <source>
        <strain evidence="7">H 168 / OCM 544 / DSM 9562</strain>
    </source>
</reference>
<organism evidence="6 7">
    <name type="scientific">Halothermothrix orenii (strain H 168 / OCM 544 / DSM 9562)</name>
    <dbReference type="NCBI Taxonomy" id="373903"/>
    <lineage>
        <taxon>Bacteria</taxon>
        <taxon>Bacillati</taxon>
        <taxon>Bacillota</taxon>
        <taxon>Clostridia</taxon>
        <taxon>Halanaerobiales</taxon>
        <taxon>Halothermotrichaceae</taxon>
        <taxon>Halothermothrix</taxon>
    </lineage>
</organism>
<dbReference type="InterPro" id="IPR012340">
    <property type="entry name" value="NA-bd_OB-fold"/>
</dbReference>
<comment type="similarity">
    <text evidence="1">Belongs to the ATP-dependent DNA ligase family.</text>
</comment>
<evidence type="ECO:0000313" key="7">
    <source>
        <dbReference type="Proteomes" id="UP000000719"/>
    </source>
</evidence>
<dbReference type="NCBIfam" id="TIGR02779">
    <property type="entry name" value="NHEJ_ligase_lig"/>
    <property type="match status" value="1"/>
</dbReference>
<accession>B8D1M6</accession>
<dbReference type="AlphaFoldDB" id="B8D1M6"/>
<dbReference type="GO" id="GO:0006281">
    <property type="term" value="P:DNA repair"/>
    <property type="evidence" value="ECO:0007669"/>
    <property type="project" value="InterPro"/>
</dbReference>
<dbReference type="HOGENOM" id="CLU_008325_4_0_9"/>
<dbReference type="KEGG" id="hor:Hore_03420"/>
<dbReference type="Gene3D" id="3.30.1490.70">
    <property type="match status" value="1"/>
</dbReference>
<dbReference type="PROSITE" id="PS00333">
    <property type="entry name" value="DNA_LIGASE_A2"/>
    <property type="match status" value="1"/>
</dbReference>
<dbReference type="Gene3D" id="3.30.470.30">
    <property type="entry name" value="DNA ligase/mRNA capping enzyme"/>
    <property type="match status" value="1"/>
</dbReference>
<dbReference type="Pfam" id="PF01068">
    <property type="entry name" value="DNA_ligase_A_M"/>
    <property type="match status" value="1"/>
</dbReference>
<dbReference type="SUPFAM" id="SSF50249">
    <property type="entry name" value="Nucleic acid-binding proteins"/>
    <property type="match status" value="1"/>
</dbReference>
<dbReference type="GO" id="GO:0005524">
    <property type="term" value="F:ATP binding"/>
    <property type="evidence" value="ECO:0007669"/>
    <property type="project" value="InterPro"/>
</dbReference>
<dbReference type="STRING" id="373903.Hore_03420"/>
<dbReference type="PANTHER" id="PTHR45674:SF4">
    <property type="entry name" value="DNA LIGASE 1"/>
    <property type="match status" value="1"/>
</dbReference>
<sequence length="285" mass="33599">MLLFEIEKPFNSPDYIFELKWDGYRALAFINDNNLLLQSRNQKNLTPYFSELKSITSLFKGTNAVLDGEICYLNRDGKPVFEKLQGRIWQKKSNIKYPVTYITWDILGLNNNDLTRTPLLERKKILQNYIQESNRLKRSKYIKEKGKELYEMAEEEGLEGIVAKKVNSPYEFKRSKYWYKIKIWQYTTAVIVGFTRDKEALLVGKYLKDNNKISFMGRVKIALNEAEKKALFRFLPTLKVKKPPFKVRHKQGISWVKPAIQCKVKYTEITSNNTFRHGFVVKLKI</sequence>
<dbReference type="InterPro" id="IPR014146">
    <property type="entry name" value="LigD_ligase_dom"/>
</dbReference>
<dbReference type="Gene3D" id="2.40.50.140">
    <property type="entry name" value="Nucleic acid-binding proteins"/>
    <property type="match status" value="1"/>
</dbReference>